<evidence type="ECO:0000313" key="2">
    <source>
        <dbReference type="EMBL" id="KEQ96940.1"/>
    </source>
</evidence>
<evidence type="ECO:0000256" key="1">
    <source>
        <dbReference type="SAM" id="Phobius"/>
    </source>
</evidence>
<dbReference type="EMBL" id="KL584755">
    <property type="protein sequence ID" value="KEQ96940.1"/>
    <property type="molecule type" value="Genomic_DNA"/>
</dbReference>
<dbReference type="HOGENOM" id="CLU_128295_0_0_1"/>
<dbReference type="Proteomes" id="UP000030641">
    <property type="component" value="Unassembled WGS sequence"/>
</dbReference>
<name>A0A074YGT3_AURSE</name>
<proteinExistence type="predicted"/>
<organism evidence="2 3">
    <name type="scientific">Aureobasidium subglaciale (strain EXF-2481)</name>
    <name type="common">Aureobasidium pullulans var. subglaciale</name>
    <dbReference type="NCBI Taxonomy" id="1043005"/>
    <lineage>
        <taxon>Eukaryota</taxon>
        <taxon>Fungi</taxon>
        <taxon>Dikarya</taxon>
        <taxon>Ascomycota</taxon>
        <taxon>Pezizomycotina</taxon>
        <taxon>Dothideomycetes</taxon>
        <taxon>Dothideomycetidae</taxon>
        <taxon>Dothideales</taxon>
        <taxon>Saccotheciaceae</taxon>
        <taxon>Aureobasidium</taxon>
    </lineage>
</organism>
<keyword evidence="1" id="KW-0472">Membrane</keyword>
<gene>
    <name evidence="2" type="ORF">AUEXF2481DRAFT_621404</name>
</gene>
<evidence type="ECO:0000313" key="3">
    <source>
        <dbReference type="Proteomes" id="UP000030641"/>
    </source>
</evidence>
<accession>A0A074YGT3</accession>
<sequence length="180" mass="19822">MIRRCRTAVSHTSYSIDRIVSSTLFGKTIGQAYNLAQEYTGAPETRNKKQAEAMQSRTFSLLFLGLIALFALVLPAAANPDWGVMWNNRRACGGKDGGRVLGAISKFCYRNMFAGEIYASDGQATNGVRVGIGASCGWDRFIPQVWCEYQMLEVCAQGGKKGRGKKRYDGGCQHFWITNG</sequence>
<dbReference type="OrthoDB" id="3828405at2759"/>
<reference evidence="2 3" key="1">
    <citation type="journal article" date="2014" name="BMC Genomics">
        <title>Genome sequencing of four Aureobasidium pullulans varieties: biotechnological potential, stress tolerance, and description of new species.</title>
        <authorList>
            <person name="Gostin Ar C."/>
            <person name="Ohm R.A."/>
            <person name="Kogej T."/>
            <person name="Sonjak S."/>
            <person name="Turk M."/>
            <person name="Zajc J."/>
            <person name="Zalar P."/>
            <person name="Grube M."/>
            <person name="Sun H."/>
            <person name="Han J."/>
            <person name="Sharma A."/>
            <person name="Chiniquy J."/>
            <person name="Ngan C.Y."/>
            <person name="Lipzen A."/>
            <person name="Barry K."/>
            <person name="Grigoriev I.V."/>
            <person name="Gunde-Cimerman N."/>
        </authorList>
    </citation>
    <scope>NUCLEOTIDE SEQUENCE [LARGE SCALE GENOMIC DNA]</scope>
    <source>
        <strain evidence="2 3">EXF-2481</strain>
    </source>
</reference>
<dbReference type="GeneID" id="25369573"/>
<dbReference type="RefSeq" id="XP_013345586.1">
    <property type="nucleotide sequence ID" value="XM_013490132.1"/>
</dbReference>
<dbReference type="InParanoid" id="A0A074YGT3"/>
<keyword evidence="1" id="KW-1133">Transmembrane helix</keyword>
<keyword evidence="1" id="KW-0812">Transmembrane</keyword>
<feature type="transmembrane region" description="Helical" evidence="1">
    <location>
        <begin position="58"/>
        <end position="78"/>
    </location>
</feature>
<protein>
    <submittedName>
        <fullName evidence="2">Uncharacterized protein</fullName>
    </submittedName>
</protein>
<keyword evidence="3" id="KW-1185">Reference proteome</keyword>
<dbReference type="AlphaFoldDB" id="A0A074YGT3"/>